<feature type="transmembrane region" description="Helical" evidence="7">
    <location>
        <begin position="335"/>
        <end position="352"/>
    </location>
</feature>
<feature type="transmembrane region" description="Helical" evidence="7">
    <location>
        <begin position="298"/>
        <end position="323"/>
    </location>
</feature>
<accession>A0A3B0S342</accession>
<proteinExistence type="predicted"/>
<feature type="transmembrane region" description="Helical" evidence="7">
    <location>
        <begin position="16"/>
        <end position="41"/>
    </location>
</feature>
<feature type="transmembrane region" description="Helical" evidence="7">
    <location>
        <begin position="99"/>
        <end position="123"/>
    </location>
</feature>
<evidence type="ECO:0008006" key="9">
    <source>
        <dbReference type="Google" id="ProtNLM"/>
    </source>
</evidence>
<evidence type="ECO:0000313" key="8">
    <source>
        <dbReference type="EMBL" id="VAV98222.1"/>
    </source>
</evidence>
<feature type="transmembrane region" description="Helical" evidence="7">
    <location>
        <begin position="364"/>
        <end position="383"/>
    </location>
</feature>
<dbReference type="Pfam" id="PF09594">
    <property type="entry name" value="GT87"/>
    <property type="match status" value="1"/>
</dbReference>
<evidence type="ECO:0000256" key="4">
    <source>
        <dbReference type="ARBA" id="ARBA00022692"/>
    </source>
</evidence>
<feature type="transmembrane region" description="Helical" evidence="7">
    <location>
        <begin position="135"/>
        <end position="165"/>
    </location>
</feature>
<evidence type="ECO:0000256" key="7">
    <source>
        <dbReference type="SAM" id="Phobius"/>
    </source>
</evidence>
<feature type="transmembrane region" description="Helical" evidence="7">
    <location>
        <begin position="209"/>
        <end position="229"/>
    </location>
</feature>
<reference evidence="8" key="1">
    <citation type="submission" date="2018-06" db="EMBL/GenBank/DDBJ databases">
        <authorList>
            <person name="Zhirakovskaya E."/>
        </authorList>
    </citation>
    <scope>NUCLEOTIDE SEQUENCE</scope>
</reference>
<keyword evidence="4 7" id="KW-0812">Transmembrane</keyword>
<evidence type="ECO:0000256" key="3">
    <source>
        <dbReference type="ARBA" id="ARBA00022679"/>
    </source>
</evidence>
<organism evidence="8">
    <name type="scientific">hydrothermal vent metagenome</name>
    <dbReference type="NCBI Taxonomy" id="652676"/>
    <lineage>
        <taxon>unclassified sequences</taxon>
        <taxon>metagenomes</taxon>
        <taxon>ecological metagenomes</taxon>
    </lineage>
</organism>
<dbReference type="AlphaFoldDB" id="A0A3B0S342"/>
<evidence type="ECO:0000256" key="1">
    <source>
        <dbReference type="ARBA" id="ARBA00004651"/>
    </source>
</evidence>
<keyword evidence="5 7" id="KW-1133">Transmembrane helix</keyword>
<keyword evidence="6 7" id="KW-0472">Membrane</keyword>
<dbReference type="GO" id="GO:0005886">
    <property type="term" value="C:plasma membrane"/>
    <property type="evidence" value="ECO:0007669"/>
    <property type="project" value="UniProtKB-SubCell"/>
</dbReference>
<gene>
    <name evidence="8" type="ORF">MNBD_ACTINO01-284</name>
</gene>
<dbReference type="EMBL" id="UOEI01000226">
    <property type="protein sequence ID" value="VAV98222.1"/>
    <property type="molecule type" value="Genomic_DNA"/>
</dbReference>
<comment type="subcellular location">
    <subcellularLocation>
        <location evidence="1">Cell membrane</location>
        <topology evidence="1">Multi-pass membrane protein</topology>
    </subcellularLocation>
</comment>
<dbReference type="GO" id="GO:0016758">
    <property type="term" value="F:hexosyltransferase activity"/>
    <property type="evidence" value="ECO:0007669"/>
    <property type="project" value="InterPro"/>
</dbReference>
<evidence type="ECO:0000256" key="5">
    <source>
        <dbReference type="ARBA" id="ARBA00022989"/>
    </source>
</evidence>
<evidence type="ECO:0000256" key="2">
    <source>
        <dbReference type="ARBA" id="ARBA00022475"/>
    </source>
</evidence>
<evidence type="ECO:0000256" key="6">
    <source>
        <dbReference type="ARBA" id="ARBA00023136"/>
    </source>
</evidence>
<keyword evidence="2" id="KW-1003">Cell membrane</keyword>
<keyword evidence="3" id="KW-0808">Transferase</keyword>
<sequence>MIRSLRSLDVSMASRVVFWFAVAIIGVVSVQHVVALVLAVADGDAVRIGLDYRVFVAGGDLVRSGNSDFLYLPNTPEFQEFGIAAFVYPPWVALFMVPWSLLPVSLGLVAWTVFGVAVMVAGLRSCGVRDWRPFLLAMASFPALFALGLGQSSFLFVGIVAFAVASMLHQRIARSGVSVALAAWKPHLLGGFGILWLSEPRRWWKQLLWTLATTMVLVFVSGVILPGSWRAWFSMLVGRVNNDASAVLEASLMSMVSFLTVSSSVVRWAIVGVAAVTLIALCVVVIRRGMATLEVVLALVFGTWLLIAPHVLVYDVLILLVPMSLAFQTRFRRDVVVSGTLLVLGLSIGPLMNELQLDAWGRALNLSTVSLLFATAMFMYWGWTGGPFFVGGVSIGAGSSSAGCDDTEAP</sequence>
<feature type="transmembrane region" description="Helical" evidence="7">
    <location>
        <begin position="265"/>
        <end position="286"/>
    </location>
</feature>
<dbReference type="InterPro" id="IPR018584">
    <property type="entry name" value="GT87"/>
</dbReference>
<feature type="transmembrane region" description="Helical" evidence="7">
    <location>
        <begin position="177"/>
        <end position="197"/>
    </location>
</feature>
<name>A0A3B0S342_9ZZZZ</name>
<protein>
    <recommendedName>
        <fullName evidence="9">DUF2029 domain-containing protein</fullName>
    </recommendedName>
</protein>